<evidence type="ECO:0000313" key="4">
    <source>
        <dbReference type="Proteomes" id="UP000251670"/>
    </source>
</evidence>
<proteinExistence type="predicted"/>
<evidence type="ECO:0000313" key="2">
    <source>
        <dbReference type="EMBL" id="SQB46647.1"/>
    </source>
</evidence>
<reference evidence="2 4" key="2">
    <citation type="submission" date="2018-06" db="EMBL/GenBank/DDBJ databases">
        <authorList>
            <consortium name="Pathogen Informatics"/>
            <person name="Doyle S."/>
        </authorList>
    </citation>
    <scope>NUCLEOTIDE SEQUENCE [LARGE SCALE GENOMIC DNA]</scope>
    <source>
        <strain evidence="2 4">NCTC13492</strain>
    </source>
</reference>
<evidence type="ECO:0000313" key="1">
    <source>
        <dbReference type="EMBL" id="SDI19312.1"/>
    </source>
</evidence>
<reference evidence="1 3" key="1">
    <citation type="submission" date="2016-10" db="EMBL/GenBank/DDBJ databases">
        <authorList>
            <person name="Varghese N."/>
            <person name="Submissions S."/>
        </authorList>
    </citation>
    <scope>NUCLEOTIDE SEQUENCE [LARGE SCALE GENOMIC DNA]</scope>
    <source>
        <strain evidence="1 3">DSM 19299</strain>
    </source>
</reference>
<name>A0A2X2X3Z1_CHRJE</name>
<dbReference type="EMBL" id="UAWB01000013">
    <property type="protein sequence ID" value="SQB46647.1"/>
    <property type="molecule type" value="Genomic_DNA"/>
</dbReference>
<organism evidence="2 4">
    <name type="scientific">Chryseobacterium jejuense</name>
    <dbReference type="NCBI Taxonomy" id="445960"/>
    <lineage>
        <taxon>Bacteria</taxon>
        <taxon>Pseudomonadati</taxon>
        <taxon>Bacteroidota</taxon>
        <taxon>Flavobacteriia</taxon>
        <taxon>Flavobacteriales</taxon>
        <taxon>Weeksellaceae</taxon>
        <taxon>Chryseobacterium group</taxon>
        <taxon>Chryseobacterium</taxon>
    </lineage>
</organism>
<gene>
    <name evidence="2" type="ORF">NCTC13492_03723</name>
    <name evidence="1" type="ORF">SAMN05421542_0379</name>
</gene>
<accession>A0A2X2X3Z1</accession>
<dbReference type="RefSeq" id="WP_089733011.1">
    <property type="nucleotide sequence ID" value="NZ_FNEG01000001.1"/>
</dbReference>
<protein>
    <submittedName>
        <fullName evidence="2">Uncharacterized protein</fullName>
    </submittedName>
</protein>
<dbReference type="EMBL" id="FNEG01000001">
    <property type="protein sequence ID" value="SDI19312.1"/>
    <property type="molecule type" value="Genomic_DNA"/>
</dbReference>
<evidence type="ECO:0000313" key="3">
    <source>
        <dbReference type="Proteomes" id="UP000199426"/>
    </source>
</evidence>
<sequence>MGTAGIKKALIKDAKQNVKPYNNSFLVELGHGNDSFTAYIDKSCLGPGTGNPETTIQGVKWFLVREHVWSSYKRAYSKLSPSDFFAKLTTEEKGLKTFEGNNLVVDVNSFNDGKVGDLGVIHLLIPYSVFPETDQTTALRVVPLGKPQVLYCHFKFPETGYVPLENSETKAGYGQTVNIEVYTHLMPDYRNRSDKFVFDVELINKGKTVAKLEKQEITNREVGTFDYNPTKILKFTIDADWQKNHVDKKIDEKFYLKLKGYIGYSGPVLLPAGYVAPIGEYDSEKVTSFWRRLENGRWIYDTSNELLVPFDKMSDLLSKFEVEKNNQIQYIGDIRYTQKGIDPCGYSTITIKDESDPDRDALVIFDENDTKNPIDRTAQTFGIITGDERKNISIKLGGLTNKNVLCNGLLLLEPGQKHNEVKHVFQIDRVMPALRDKDGVYVVLQDPQQKGDVDVVPDKQRGPSKDVGDVQQWKEKVDFNFEGEDKMMLMLRYAYNKTFFEGNVGKYPAAIVNQLWLFNYFILTEDLVQTYFVPISTCRYPNQIAKIKVYPNVSWTFHLNYGMKNPLYYRDTWVEMRQHRVEAAVVRAQAADIDGYDGTVETKFGLSIEAKWNKTETAKLDQKISEKVKLIIGSFVKIKQFVDKVTGRDRGNSTEGLRGNVLERVRRIPLSIEVLSPQISIGAGWEYKFGRKEKGEDNILAPTLGLVAKADPVIGAEAIIDLIAWGKKLHPAAEAVITSLDLLAYAANATVRFDLKFYGKLVIEGNIELSKLKKEGTLKAEGQFGFSLTLSAKATGKVKAVIYEADFDFEARAEGKGYFSLGLSAGLDDVKGLYLQPIVRHSGIKITLTFVGKFASTERETAEEFIVIKEDKLDIDKKYYLND</sequence>
<dbReference type="Proteomes" id="UP000199426">
    <property type="component" value="Unassembled WGS sequence"/>
</dbReference>
<dbReference type="OrthoDB" id="1207102at2"/>
<dbReference type="Proteomes" id="UP000251670">
    <property type="component" value="Unassembled WGS sequence"/>
</dbReference>
<dbReference type="AlphaFoldDB" id="A0A2X2X3Z1"/>
<keyword evidence="3" id="KW-1185">Reference proteome</keyword>
<dbReference type="STRING" id="445960.SAMN05421542_0379"/>